<keyword evidence="5" id="KW-0175">Coiled coil</keyword>
<dbReference type="Gene3D" id="3.40.30.10">
    <property type="entry name" value="Glutaredoxin"/>
    <property type="match status" value="1"/>
</dbReference>
<name>A0ABV1RWG7_9BACT</name>
<dbReference type="PANTHER" id="PTHR42852:SF6">
    <property type="entry name" value="THIOL:DISULFIDE INTERCHANGE PROTEIN DSBE"/>
    <property type="match status" value="1"/>
</dbReference>
<comment type="subcellular location">
    <subcellularLocation>
        <location evidence="1">Cell envelope</location>
    </subcellularLocation>
</comment>
<gene>
    <name evidence="7" type="ORF">ABS362_12570</name>
</gene>
<dbReference type="InterPro" id="IPR025380">
    <property type="entry name" value="DUF4369"/>
</dbReference>
<proteinExistence type="predicted"/>
<dbReference type="Proteomes" id="UP001476807">
    <property type="component" value="Unassembled WGS sequence"/>
</dbReference>
<evidence type="ECO:0000256" key="2">
    <source>
        <dbReference type="ARBA" id="ARBA00022748"/>
    </source>
</evidence>
<dbReference type="InterPro" id="IPR036249">
    <property type="entry name" value="Thioredoxin-like_sf"/>
</dbReference>
<feature type="domain" description="Thioredoxin" evidence="6">
    <location>
        <begin position="235"/>
        <end position="373"/>
    </location>
</feature>
<dbReference type="InterPro" id="IPR013766">
    <property type="entry name" value="Thioredoxin_domain"/>
</dbReference>
<evidence type="ECO:0000256" key="4">
    <source>
        <dbReference type="ARBA" id="ARBA00023284"/>
    </source>
</evidence>
<protein>
    <submittedName>
        <fullName evidence="7">TlpA disulfide reductase family protein</fullName>
    </submittedName>
</protein>
<organism evidence="7 8">
    <name type="scientific">Pontibacter populi</name>
    <dbReference type="NCBI Taxonomy" id="890055"/>
    <lineage>
        <taxon>Bacteria</taxon>
        <taxon>Pseudomonadati</taxon>
        <taxon>Bacteroidota</taxon>
        <taxon>Cytophagia</taxon>
        <taxon>Cytophagales</taxon>
        <taxon>Hymenobacteraceae</taxon>
        <taxon>Pontibacter</taxon>
    </lineage>
</organism>
<keyword evidence="8" id="KW-1185">Reference proteome</keyword>
<dbReference type="EMBL" id="JBEOKT010000010">
    <property type="protein sequence ID" value="MER2998382.1"/>
    <property type="molecule type" value="Genomic_DNA"/>
</dbReference>
<reference evidence="7 8" key="1">
    <citation type="submission" date="2024-06" db="EMBL/GenBank/DDBJ databases">
        <title>Pontibacter populi HYL7-15.</title>
        <authorList>
            <person name="Kim M.K."/>
        </authorList>
    </citation>
    <scope>NUCLEOTIDE SEQUENCE [LARGE SCALE GENOMIC DNA]</scope>
    <source>
        <strain evidence="7 8">HYL7-15</strain>
    </source>
</reference>
<comment type="caution">
    <text evidence="7">The sequence shown here is derived from an EMBL/GenBank/DDBJ whole genome shotgun (WGS) entry which is preliminary data.</text>
</comment>
<evidence type="ECO:0000313" key="8">
    <source>
        <dbReference type="Proteomes" id="UP001476807"/>
    </source>
</evidence>
<dbReference type="PANTHER" id="PTHR42852">
    <property type="entry name" value="THIOL:DISULFIDE INTERCHANGE PROTEIN DSBE"/>
    <property type="match status" value="1"/>
</dbReference>
<dbReference type="InterPro" id="IPR000866">
    <property type="entry name" value="AhpC/TSA"/>
</dbReference>
<feature type="coiled-coil region" evidence="5">
    <location>
        <begin position="128"/>
        <end position="181"/>
    </location>
</feature>
<keyword evidence="4" id="KW-0676">Redox-active center</keyword>
<dbReference type="PROSITE" id="PS00194">
    <property type="entry name" value="THIOREDOXIN_1"/>
    <property type="match status" value="1"/>
</dbReference>
<dbReference type="Pfam" id="PF14289">
    <property type="entry name" value="DUF4369"/>
    <property type="match status" value="1"/>
</dbReference>
<evidence type="ECO:0000256" key="1">
    <source>
        <dbReference type="ARBA" id="ARBA00004196"/>
    </source>
</evidence>
<dbReference type="RefSeq" id="WP_350412828.1">
    <property type="nucleotide sequence ID" value="NZ_JBEOKT010000010.1"/>
</dbReference>
<dbReference type="PROSITE" id="PS51257">
    <property type="entry name" value="PROKAR_LIPOPROTEIN"/>
    <property type="match status" value="1"/>
</dbReference>
<dbReference type="Pfam" id="PF00578">
    <property type="entry name" value="AhpC-TSA"/>
    <property type="match status" value="1"/>
</dbReference>
<dbReference type="InterPro" id="IPR050553">
    <property type="entry name" value="Thioredoxin_ResA/DsbE_sf"/>
</dbReference>
<evidence type="ECO:0000259" key="6">
    <source>
        <dbReference type="PROSITE" id="PS51352"/>
    </source>
</evidence>
<dbReference type="SUPFAM" id="SSF52833">
    <property type="entry name" value="Thioredoxin-like"/>
    <property type="match status" value="1"/>
</dbReference>
<accession>A0ABV1RWG7</accession>
<keyword evidence="2" id="KW-0201">Cytochrome c-type biogenesis</keyword>
<dbReference type="PROSITE" id="PS51352">
    <property type="entry name" value="THIOREDOXIN_2"/>
    <property type="match status" value="1"/>
</dbReference>
<evidence type="ECO:0000256" key="5">
    <source>
        <dbReference type="SAM" id="Coils"/>
    </source>
</evidence>
<sequence length="373" mass="41429">MKNYKNYLVLASAIAMLASCQGNKSATNGEDGYTIQGKLSNAATGSNIYLFELDKQQFVPRDTAQVEENGVFNFEGESSEPSFYRVTIDQRDGVILVLDNGTDIKLEADAKDLNGTSKIEGSDDSQLFQELNKMVNETQMEKMGLEQRFMQANSEGKTEEAEAIKKEYDALQDNIKKFLAQHPTSVVSTFGTLTLIDPATDFAFADSMSTLFSKNLPNSKYTAELNDRLKGMRSTAVGQMAPEITLPTPDGGSASLSSLRGKYVLIDFWASWCGPCRKENPNVVRMYNEYKDKGFEIFGVSLDQNREKWLKAIADDKLTWPHVSDLKGWESAAAGLYNITAIPQTLLLDKEGRIIAKNLRGKELEDKLAEVLN</sequence>
<evidence type="ECO:0000313" key="7">
    <source>
        <dbReference type="EMBL" id="MER2998382.1"/>
    </source>
</evidence>
<evidence type="ECO:0000256" key="3">
    <source>
        <dbReference type="ARBA" id="ARBA00023157"/>
    </source>
</evidence>
<dbReference type="InterPro" id="IPR017937">
    <property type="entry name" value="Thioredoxin_CS"/>
</dbReference>
<keyword evidence="3" id="KW-1015">Disulfide bond</keyword>
<dbReference type="CDD" id="cd02966">
    <property type="entry name" value="TlpA_like_family"/>
    <property type="match status" value="1"/>
</dbReference>